<keyword evidence="11" id="KW-0694">RNA-binding</keyword>
<dbReference type="RefSeq" id="XP_001309557.1">
    <property type="nucleotide sequence ID" value="XM_001309556.1"/>
</dbReference>
<keyword evidence="9" id="KW-0378">Hydrolase</keyword>
<evidence type="ECO:0000313" key="15">
    <source>
        <dbReference type="EMBL" id="EAX96627.1"/>
    </source>
</evidence>
<dbReference type="GO" id="GO:0030015">
    <property type="term" value="C:CCR4-NOT core complex"/>
    <property type="evidence" value="ECO:0000318"/>
    <property type="project" value="GO_Central"/>
</dbReference>
<dbReference type="GO" id="GO:0005634">
    <property type="term" value="C:nucleus"/>
    <property type="evidence" value="ECO:0007669"/>
    <property type="project" value="UniProtKB-SubCell"/>
</dbReference>
<dbReference type="SMR" id="A2FEP7"/>
<evidence type="ECO:0000256" key="3">
    <source>
        <dbReference type="ARBA" id="ARBA00004496"/>
    </source>
</evidence>
<evidence type="ECO:0000256" key="7">
    <source>
        <dbReference type="ARBA" id="ARBA00022722"/>
    </source>
</evidence>
<evidence type="ECO:0000256" key="2">
    <source>
        <dbReference type="ARBA" id="ARBA00004123"/>
    </source>
</evidence>
<comment type="catalytic activity">
    <reaction evidence="1">
        <text>Exonucleolytic cleavage of poly(A) to 5'-AMP.</text>
        <dbReference type="EC" id="3.1.13.4"/>
    </reaction>
</comment>
<dbReference type="VEuPathDB" id="TrichDB:TVAG_149020"/>
<evidence type="ECO:0000256" key="8">
    <source>
        <dbReference type="ARBA" id="ARBA00022723"/>
    </source>
</evidence>
<keyword evidence="13" id="KW-0804">Transcription</keyword>
<evidence type="ECO:0000256" key="13">
    <source>
        <dbReference type="ARBA" id="ARBA00023163"/>
    </source>
</evidence>
<dbReference type="Proteomes" id="UP000001542">
    <property type="component" value="Unassembled WGS sequence"/>
</dbReference>
<gene>
    <name evidence="15" type="ORF">TVAG_149020</name>
</gene>
<evidence type="ECO:0000256" key="1">
    <source>
        <dbReference type="ARBA" id="ARBA00001663"/>
    </source>
</evidence>
<dbReference type="InterPro" id="IPR036397">
    <property type="entry name" value="RNaseH_sf"/>
</dbReference>
<evidence type="ECO:0000256" key="10">
    <source>
        <dbReference type="ARBA" id="ARBA00022839"/>
    </source>
</evidence>
<dbReference type="InterPro" id="IPR012337">
    <property type="entry name" value="RNaseH-like_sf"/>
</dbReference>
<dbReference type="EMBL" id="DS113750">
    <property type="protein sequence ID" value="EAX96627.1"/>
    <property type="molecule type" value="Genomic_DNA"/>
</dbReference>
<evidence type="ECO:0000256" key="5">
    <source>
        <dbReference type="ARBA" id="ARBA00012161"/>
    </source>
</evidence>
<dbReference type="Pfam" id="PF04857">
    <property type="entry name" value="CAF1"/>
    <property type="match status" value="2"/>
</dbReference>
<dbReference type="PANTHER" id="PTHR10797">
    <property type="entry name" value="CCR4-NOT TRANSCRIPTION COMPLEX SUBUNIT"/>
    <property type="match status" value="1"/>
</dbReference>
<accession>A2FEP7</accession>
<keyword evidence="7" id="KW-0540">Nuclease</keyword>
<keyword evidence="10" id="KW-0269">Exonuclease</keyword>
<dbReference type="GO" id="GO:0003723">
    <property type="term" value="F:RNA binding"/>
    <property type="evidence" value="ECO:0007669"/>
    <property type="project" value="UniProtKB-KW"/>
</dbReference>
<evidence type="ECO:0000256" key="11">
    <source>
        <dbReference type="ARBA" id="ARBA00022884"/>
    </source>
</evidence>
<dbReference type="OMA" id="IKFMMRA"/>
<comment type="similarity">
    <text evidence="4">Belongs to the CAF1 family.</text>
</comment>
<dbReference type="InParanoid" id="A2FEP7"/>
<reference evidence="15" key="1">
    <citation type="submission" date="2006-10" db="EMBL/GenBank/DDBJ databases">
        <authorList>
            <person name="Amadeo P."/>
            <person name="Zhao Q."/>
            <person name="Wortman J."/>
            <person name="Fraser-Liggett C."/>
            <person name="Carlton J."/>
        </authorList>
    </citation>
    <scope>NUCLEOTIDE SEQUENCE</scope>
    <source>
        <strain evidence="15">G3</strain>
    </source>
</reference>
<keyword evidence="14" id="KW-0539">Nucleus</keyword>
<dbReference type="AlphaFoldDB" id="A2FEP7"/>
<dbReference type="SUPFAM" id="SSF53098">
    <property type="entry name" value="Ribonuclease H-like"/>
    <property type="match status" value="1"/>
</dbReference>
<dbReference type="EC" id="3.1.13.4" evidence="5"/>
<keyword evidence="16" id="KW-1185">Reference proteome</keyword>
<protein>
    <recommendedName>
        <fullName evidence="5">poly(A)-specific ribonuclease</fullName>
        <ecNumber evidence="5">3.1.13.4</ecNumber>
    </recommendedName>
</protein>
<keyword evidence="8" id="KW-0479">Metal-binding</keyword>
<keyword evidence="6" id="KW-0963">Cytoplasm</keyword>
<dbReference type="GO" id="GO:0000288">
    <property type="term" value="P:nuclear-transcribed mRNA catabolic process, deadenylation-dependent decay"/>
    <property type="evidence" value="ECO:0000318"/>
    <property type="project" value="GO_Central"/>
</dbReference>
<dbReference type="FunFam" id="3.30.420.10:FF:000048">
    <property type="entry name" value="CCR4-associated factor 1, putative"/>
    <property type="match status" value="1"/>
</dbReference>
<dbReference type="FunCoup" id="A2FEP7">
    <property type="interactions" value="720"/>
</dbReference>
<dbReference type="GO" id="GO:0000932">
    <property type="term" value="C:P-body"/>
    <property type="evidence" value="ECO:0000318"/>
    <property type="project" value="GO_Central"/>
</dbReference>
<dbReference type="GO" id="GO:0046872">
    <property type="term" value="F:metal ion binding"/>
    <property type="evidence" value="ECO:0007669"/>
    <property type="project" value="UniProtKB-KW"/>
</dbReference>
<reference evidence="15" key="2">
    <citation type="journal article" date="2007" name="Science">
        <title>Draft genome sequence of the sexually transmitted pathogen Trichomonas vaginalis.</title>
        <authorList>
            <person name="Carlton J.M."/>
            <person name="Hirt R.P."/>
            <person name="Silva J.C."/>
            <person name="Delcher A.L."/>
            <person name="Schatz M."/>
            <person name="Zhao Q."/>
            <person name="Wortman J.R."/>
            <person name="Bidwell S.L."/>
            <person name="Alsmark U.C.M."/>
            <person name="Besteiro S."/>
            <person name="Sicheritz-Ponten T."/>
            <person name="Noel C.J."/>
            <person name="Dacks J.B."/>
            <person name="Foster P.G."/>
            <person name="Simillion C."/>
            <person name="Van de Peer Y."/>
            <person name="Miranda-Saavedra D."/>
            <person name="Barton G.J."/>
            <person name="Westrop G.D."/>
            <person name="Mueller S."/>
            <person name="Dessi D."/>
            <person name="Fiori P.L."/>
            <person name="Ren Q."/>
            <person name="Paulsen I."/>
            <person name="Zhang H."/>
            <person name="Bastida-Corcuera F.D."/>
            <person name="Simoes-Barbosa A."/>
            <person name="Brown M.T."/>
            <person name="Hayes R.D."/>
            <person name="Mukherjee M."/>
            <person name="Okumura C.Y."/>
            <person name="Schneider R."/>
            <person name="Smith A.J."/>
            <person name="Vanacova S."/>
            <person name="Villalvazo M."/>
            <person name="Haas B.J."/>
            <person name="Pertea M."/>
            <person name="Feldblyum T.V."/>
            <person name="Utterback T.R."/>
            <person name="Shu C.L."/>
            <person name="Osoegawa K."/>
            <person name="de Jong P.J."/>
            <person name="Hrdy I."/>
            <person name="Horvathova L."/>
            <person name="Zubacova Z."/>
            <person name="Dolezal P."/>
            <person name="Malik S.B."/>
            <person name="Logsdon J.M. Jr."/>
            <person name="Henze K."/>
            <person name="Gupta A."/>
            <person name="Wang C.C."/>
            <person name="Dunne R.L."/>
            <person name="Upcroft J.A."/>
            <person name="Upcroft P."/>
            <person name="White O."/>
            <person name="Salzberg S.L."/>
            <person name="Tang P."/>
            <person name="Chiu C.-H."/>
            <person name="Lee Y.-S."/>
            <person name="Embley T.M."/>
            <person name="Coombs G.H."/>
            <person name="Mottram J.C."/>
            <person name="Tachezy J."/>
            <person name="Fraser-Liggett C.M."/>
            <person name="Johnson P.J."/>
        </authorList>
    </citation>
    <scope>NUCLEOTIDE SEQUENCE [LARGE SCALE GENOMIC DNA]</scope>
    <source>
        <strain evidence="15">G3</strain>
    </source>
</reference>
<evidence type="ECO:0000256" key="14">
    <source>
        <dbReference type="ARBA" id="ARBA00023242"/>
    </source>
</evidence>
<dbReference type="GO" id="GO:0004535">
    <property type="term" value="F:poly(A)-specific ribonuclease activity"/>
    <property type="evidence" value="ECO:0000318"/>
    <property type="project" value="GO_Central"/>
</dbReference>
<comment type="subcellular location">
    <subcellularLocation>
        <location evidence="3">Cytoplasm</location>
    </subcellularLocation>
    <subcellularLocation>
        <location evidence="2">Nucleus</location>
    </subcellularLocation>
</comment>
<evidence type="ECO:0000256" key="4">
    <source>
        <dbReference type="ARBA" id="ARBA00008372"/>
    </source>
</evidence>
<evidence type="ECO:0000256" key="12">
    <source>
        <dbReference type="ARBA" id="ARBA00023015"/>
    </source>
</evidence>
<evidence type="ECO:0000313" key="16">
    <source>
        <dbReference type="Proteomes" id="UP000001542"/>
    </source>
</evidence>
<evidence type="ECO:0000256" key="9">
    <source>
        <dbReference type="ARBA" id="ARBA00022801"/>
    </source>
</evidence>
<dbReference type="InterPro" id="IPR006941">
    <property type="entry name" value="RNase_CAF1"/>
</dbReference>
<keyword evidence="12" id="KW-0805">Transcription regulation</keyword>
<dbReference type="InterPro" id="IPR039637">
    <property type="entry name" value="CNOT7/CNOT8/Pop2"/>
</dbReference>
<dbReference type="OrthoDB" id="1164111at2759"/>
<evidence type="ECO:0000256" key="6">
    <source>
        <dbReference type="ARBA" id="ARBA00022490"/>
    </source>
</evidence>
<dbReference type="VEuPathDB" id="TrichDB:TVAGG3_0375330"/>
<dbReference type="Gene3D" id="3.30.420.10">
    <property type="entry name" value="Ribonuclease H-like superfamily/Ribonuclease H"/>
    <property type="match status" value="1"/>
</dbReference>
<dbReference type="eggNOG" id="KOG0304">
    <property type="taxonomic scope" value="Eukaryota"/>
</dbReference>
<organism evidence="15 16">
    <name type="scientific">Trichomonas vaginalis (strain ATCC PRA-98 / G3)</name>
    <dbReference type="NCBI Taxonomy" id="412133"/>
    <lineage>
        <taxon>Eukaryota</taxon>
        <taxon>Metamonada</taxon>
        <taxon>Parabasalia</taxon>
        <taxon>Trichomonadida</taxon>
        <taxon>Trichomonadidae</taxon>
        <taxon>Trichomonas</taxon>
    </lineage>
</organism>
<dbReference type="KEGG" id="tva:4754400"/>
<proteinExistence type="inferred from homology"/>
<dbReference type="STRING" id="5722.A2FEP7"/>
<sequence length="255" mass="29151">MEKNIRDVWAHNLEDEMKKISELIEDYPYIAMDTEFPGQIAKPFGSFSSQEDYVYQLTRLNVDYLKIIQIGITLGDGQGGYPQPCSTWQFNFKFNLDEDMYTSESIELLQQSGIDFKRFNNEGISPFDFTQLLYTSGLVMNDRITYLTYHSVSDFAYLLKMLTCKPLPPDVKDFNAQLNILFPHYYDIKLIASNMDLMGGGLQALANELNVPRVGPAHQAGSDALVTLDTFVALMNKYFGGKLENEKFENKIYSI</sequence>
<name>A2FEP7_TRIV3</name>